<dbReference type="EMBL" id="HACM01010791">
    <property type="protein sequence ID" value="CRZ11233.1"/>
    <property type="molecule type" value="Transcribed_RNA"/>
</dbReference>
<evidence type="ECO:0000313" key="2">
    <source>
        <dbReference type="EMBL" id="CRZ11233.1"/>
    </source>
</evidence>
<feature type="transmembrane region" description="Helical" evidence="1">
    <location>
        <begin position="212"/>
        <end position="229"/>
    </location>
</feature>
<feature type="transmembrane region" description="Helical" evidence="1">
    <location>
        <begin position="147"/>
        <end position="168"/>
    </location>
</feature>
<feature type="non-terminal residue" evidence="2">
    <location>
        <position position="1"/>
    </location>
</feature>
<protein>
    <submittedName>
        <fullName evidence="2">Uncharacterized protein</fullName>
    </submittedName>
</protein>
<sequence>RVGCQSLPVLLDHNPPQIPIQVDVIMGRVLYRSSPPPLLNISSLDTLYPIIAHRYRMSAFLHIDHVNPMRLVTSPILTVHQLAWFRLVISVFIIYVISLSSVLGDHPYFIYATNWSAIANLLYFCLISIISWTEVLERGKSRKLEVLAYIVLEIALPTALMVVILYWVAINPGAKFDNNLAMVSSIQNHAITCFLVLVDFLLNQVVFFPRHVIGSISLLALYLPVNAIYSLNVEPVYSSMTWRSITTLYMVVQALVAIVFFHMLLVFVSRRIKSEDPGTDNPDVHKRNLQNLIEENHQESV</sequence>
<feature type="transmembrane region" description="Helical" evidence="1">
    <location>
        <begin position="249"/>
        <end position="268"/>
    </location>
</feature>
<name>A0A0H5RB14_9EUKA</name>
<dbReference type="PANTHER" id="PTHR12242">
    <property type="entry name" value="OS02G0130600 PROTEIN-RELATED"/>
    <property type="match status" value="1"/>
</dbReference>
<dbReference type="AlphaFoldDB" id="A0A0H5RB14"/>
<accession>A0A0H5RB14</accession>
<feature type="transmembrane region" description="Helical" evidence="1">
    <location>
        <begin position="115"/>
        <end position="135"/>
    </location>
</feature>
<dbReference type="PANTHER" id="PTHR12242:SF1">
    <property type="entry name" value="MYND-TYPE DOMAIN-CONTAINING PROTEIN"/>
    <property type="match status" value="1"/>
</dbReference>
<keyword evidence="1" id="KW-0812">Transmembrane</keyword>
<proteinExistence type="predicted"/>
<evidence type="ECO:0000256" key="1">
    <source>
        <dbReference type="SAM" id="Phobius"/>
    </source>
</evidence>
<keyword evidence="1" id="KW-0472">Membrane</keyword>
<reference evidence="2" key="1">
    <citation type="submission" date="2015-04" db="EMBL/GenBank/DDBJ databases">
        <title>The genome sequence of the plant pathogenic Rhizarian Plasmodiophora brassicae reveals insights in its biotrophic life cycle and the origin of chitin synthesis.</title>
        <authorList>
            <person name="Schwelm A."/>
            <person name="Fogelqvist J."/>
            <person name="Knaust A."/>
            <person name="Julke S."/>
            <person name="Lilja T."/>
            <person name="Dhandapani V."/>
            <person name="Bonilla-Rosso G."/>
            <person name="Karlsson M."/>
            <person name="Shevchenko A."/>
            <person name="Choi S.R."/>
            <person name="Kim H.G."/>
            <person name="Park J.Y."/>
            <person name="Lim Y.P."/>
            <person name="Ludwig-Muller J."/>
            <person name="Dixelius C."/>
        </authorList>
    </citation>
    <scope>NUCLEOTIDE SEQUENCE</scope>
    <source>
        <tissue evidence="2">Potato root galls</tissue>
    </source>
</reference>
<dbReference type="GO" id="GO:0016020">
    <property type="term" value="C:membrane"/>
    <property type="evidence" value="ECO:0007669"/>
    <property type="project" value="TreeGrafter"/>
</dbReference>
<feature type="transmembrane region" description="Helical" evidence="1">
    <location>
        <begin position="180"/>
        <end position="200"/>
    </location>
</feature>
<feature type="transmembrane region" description="Helical" evidence="1">
    <location>
        <begin position="83"/>
        <end position="103"/>
    </location>
</feature>
<keyword evidence="1" id="KW-1133">Transmembrane helix</keyword>
<organism evidence="2">
    <name type="scientific">Spongospora subterranea</name>
    <dbReference type="NCBI Taxonomy" id="70186"/>
    <lineage>
        <taxon>Eukaryota</taxon>
        <taxon>Sar</taxon>
        <taxon>Rhizaria</taxon>
        <taxon>Endomyxa</taxon>
        <taxon>Phytomyxea</taxon>
        <taxon>Plasmodiophorida</taxon>
        <taxon>Plasmodiophoridae</taxon>
        <taxon>Spongospora</taxon>
    </lineage>
</organism>